<dbReference type="AlphaFoldDB" id="A0A8J8NAB0"/>
<keyword evidence="3" id="KW-1185">Reference proteome</keyword>
<protein>
    <recommendedName>
        <fullName evidence="1">GSCFA domain-containing protein</fullName>
    </recommendedName>
</protein>
<reference evidence="2" key="1">
    <citation type="submission" date="2019-06" db="EMBL/GenBank/DDBJ databases">
        <authorList>
            <person name="Zheng W."/>
        </authorList>
    </citation>
    <scope>NUCLEOTIDE SEQUENCE</scope>
    <source>
        <strain evidence="2">QDHG01</strain>
    </source>
</reference>
<evidence type="ECO:0000313" key="2">
    <source>
        <dbReference type="EMBL" id="TNV70825.1"/>
    </source>
</evidence>
<name>A0A8J8NAB0_HALGN</name>
<proteinExistence type="predicted"/>
<sequence>MASPYSRLPRNRFWRAGVADNPPSSPDIYEKKFEILPDEKIMTAGSCFAQHIATQMRSRGYSVLDEEPAPAGLSLDLAKSFGYNLYSARYANIYYVRQLLQLLRESFGEYSPSEVVWTKGGKFYDSQRPSVEPDGLDSPDEVLFHRAHHLAAVRRLIEKLDVLVFTLGLTETWLHKDGTVYPTAPGTVAGSFDPSVHYFKNMNASEVYNDLCAVRRFIMSINPKVKFLLTVSPVPLTATASGNHVLSATIYSKSVLRAAAGQMYAEFDNVDYFPSYELIASHPSRGRFFEDNLRSVTSKGVESVMSIFFKQHTLSGEDEKGVNLAAERKQAEAKKVESQKKRGASVICEEELLEAFRK</sequence>
<evidence type="ECO:0000259" key="1">
    <source>
        <dbReference type="Pfam" id="PF08885"/>
    </source>
</evidence>
<comment type="caution">
    <text evidence="2">The sequence shown here is derived from an EMBL/GenBank/DDBJ whole genome shotgun (WGS) entry which is preliminary data.</text>
</comment>
<dbReference type="Pfam" id="PF08885">
    <property type="entry name" value="GSCFA"/>
    <property type="match status" value="1"/>
</dbReference>
<evidence type="ECO:0000313" key="3">
    <source>
        <dbReference type="Proteomes" id="UP000785679"/>
    </source>
</evidence>
<dbReference type="InterPro" id="IPR014982">
    <property type="entry name" value="GSCFA"/>
</dbReference>
<dbReference type="EMBL" id="RRYP01032335">
    <property type="protein sequence ID" value="TNV70825.1"/>
    <property type="molecule type" value="Genomic_DNA"/>
</dbReference>
<feature type="domain" description="GSCFA" evidence="1">
    <location>
        <begin position="40"/>
        <end position="308"/>
    </location>
</feature>
<gene>
    <name evidence="2" type="ORF">FGO68_gene16165</name>
</gene>
<accession>A0A8J8NAB0</accession>
<dbReference type="Proteomes" id="UP000785679">
    <property type="component" value="Unassembled WGS sequence"/>
</dbReference>
<dbReference type="OrthoDB" id="10541666at2759"/>
<organism evidence="2 3">
    <name type="scientific">Halteria grandinella</name>
    <dbReference type="NCBI Taxonomy" id="5974"/>
    <lineage>
        <taxon>Eukaryota</taxon>
        <taxon>Sar</taxon>
        <taxon>Alveolata</taxon>
        <taxon>Ciliophora</taxon>
        <taxon>Intramacronucleata</taxon>
        <taxon>Spirotrichea</taxon>
        <taxon>Stichotrichia</taxon>
        <taxon>Sporadotrichida</taxon>
        <taxon>Halteriidae</taxon>
        <taxon>Halteria</taxon>
    </lineage>
</organism>